<keyword evidence="5 9" id="KW-0472">Membrane</keyword>
<evidence type="ECO:0000313" key="12">
    <source>
        <dbReference type="EMBL" id="CAB9523457.1"/>
    </source>
</evidence>
<keyword evidence="6 12" id="KW-0675">Receptor</keyword>
<feature type="signal peptide" evidence="10">
    <location>
        <begin position="1"/>
        <end position="23"/>
    </location>
</feature>
<dbReference type="PANTHER" id="PTHR42643:SF24">
    <property type="entry name" value="IONOTROPIC RECEPTOR 60A"/>
    <property type="match status" value="1"/>
</dbReference>
<dbReference type="EMBL" id="CAICTM010001416">
    <property type="protein sequence ID" value="CAB9523457.1"/>
    <property type="molecule type" value="Genomic_DNA"/>
</dbReference>
<dbReference type="GO" id="GO:0015276">
    <property type="term" value="F:ligand-gated monoatomic ion channel activity"/>
    <property type="evidence" value="ECO:0007669"/>
    <property type="project" value="InterPro"/>
</dbReference>
<feature type="domain" description="Ionotropic glutamate receptor C-terminal" evidence="11">
    <location>
        <begin position="198"/>
        <end position="495"/>
    </location>
</feature>
<gene>
    <name evidence="12" type="ORF">SEMRO_1418_G271020.1</name>
</gene>
<dbReference type="Pfam" id="PF00060">
    <property type="entry name" value="Lig_chan"/>
    <property type="match status" value="1"/>
</dbReference>
<evidence type="ECO:0000256" key="4">
    <source>
        <dbReference type="ARBA" id="ARBA00022989"/>
    </source>
</evidence>
<feature type="region of interest" description="Disordered" evidence="8">
    <location>
        <begin position="431"/>
        <end position="473"/>
    </location>
</feature>
<keyword evidence="3 9" id="KW-0812">Transmembrane</keyword>
<sequence length="617" mass="69010">MVPYRCVILSLVVLFLVVPAASGLGGELAAFRTSPLSPEDTSFSQDVCERHEKYRLGHVELKDALSGMSLRPVLVQYEGSPFFKYSHDTGIDKENPGLLAELLDAVAEKANFTWRDNFGITERPHEYNMTWTDLLLWSIKNYDIAAHLWDHTAERMEQGVTYTAPWYDGSLILIDQRRSLRDTNNIDPLNWTKPFAPSVWGMIVLTVVLSALVYQLIEQLHSEREGRSFSQWFSDNLYLSSINFSQNFEYAPSSFAGRIFGVSMTIWALVITATYTANLASLFVESRVEPVLVDSMEEAVVYGYPVCTKENTNADFYIGETFPKAHRKPRVDEKATYESLRSGDCALAVTTKETWLSAQVNKEYNPACDLEWVGDVVRTIKSGFAVQADTGHKCGSLVRHVLDLHLTSLIEEGFLTELWKIHRELEQNHNCNYDGASQSDRRLQKPTEEETHHGPSAAHRILSSGGMASGGAAEGDNIDADTLTLEHMFGTFLVHWGAMAVAVLVSCITAFSHKLRFWQKKGPTVEKLTSGTHQPVLGSNQAPSIIHATKVREEPPWSQAGNLLEHEPIEFDYATMVAKQQILEAKIVRVEKALNAKMDSVLHLLQRGGRADTVALS</sequence>
<accession>A0A9N8ELS3</accession>
<keyword evidence="13" id="KW-1185">Reference proteome</keyword>
<proteinExistence type="predicted"/>
<dbReference type="GO" id="GO:0005886">
    <property type="term" value="C:plasma membrane"/>
    <property type="evidence" value="ECO:0007669"/>
    <property type="project" value="UniProtKB-SubCell"/>
</dbReference>
<keyword evidence="2" id="KW-1003">Cell membrane</keyword>
<dbReference type="Gene3D" id="1.10.287.70">
    <property type="match status" value="1"/>
</dbReference>
<dbReference type="AlphaFoldDB" id="A0A9N8ELS3"/>
<reference evidence="12" key="1">
    <citation type="submission" date="2020-06" db="EMBL/GenBank/DDBJ databases">
        <authorList>
            <consortium name="Plant Systems Biology data submission"/>
        </authorList>
    </citation>
    <scope>NUCLEOTIDE SEQUENCE</scope>
    <source>
        <strain evidence="12">D6</strain>
    </source>
</reference>
<evidence type="ECO:0000256" key="10">
    <source>
        <dbReference type="SAM" id="SignalP"/>
    </source>
</evidence>
<feature type="transmembrane region" description="Helical" evidence="9">
    <location>
        <begin position="199"/>
        <end position="217"/>
    </location>
</feature>
<comment type="caution">
    <text evidence="12">The sequence shown here is derived from an EMBL/GenBank/DDBJ whole genome shotgun (WGS) entry which is preliminary data.</text>
</comment>
<evidence type="ECO:0000256" key="3">
    <source>
        <dbReference type="ARBA" id="ARBA00022692"/>
    </source>
</evidence>
<evidence type="ECO:0000256" key="5">
    <source>
        <dbReference type="ARBA" id="ARBA00023136"/>
    </source>
</evidence>
<evidence type="ECO:0000256" key="1">
    <source>
        <dbReference type="ARBA" id="ARBA00004651"/>
    </source>
</evidence>
<dbReference type="OrthoDB" id="45686at2759"/>
<comment type="subcellular location">
    <subcellularLocation>
        <location evidence="1">Cell membrane</location>
        <topology evidence="1">Multi-pass membrane protein</topology>
    </subcellularLocation>
</comment>
<feature type="compositionally biased region" description="Basic and acidic residues" evidence="8">
    <location>
        <begin position="439"/>
        <end position="453"/>
    </location>
</feature>
<dbReference type="SUPFAM" id="SSF81324">
    <property type="entry name" value="Voltage-gated potassium channels"/>
    <property type="match status" value="1"/>
</dbReference>
<evidence type="ECO:0000256" key="7">
    <source>
        <dbReference type="ARBA" id="ARBA00023180"/>
    </source>
</evidence>
<dbReference type="Proteomes" id="UP001153069">
    <property type="component" value="Unassembled WGS sequence"/>
</dbReference>
<protein>
    <submittedName>
        <fullName evidence="12">Receptor ionotropic, NMDA 1</fullName>
    </submittedName>
</protein>
<feature type="transmembrane region" description="Helical" evidence="9">
    <location>
        <begin position="492"/>
        <end position="511"/>
    </location>
</feature>
<evidence type="ECO:0000256" key="8">
    <source>
        <dbReference type="SAM" id="MobiDB-lite"/>
    </source>
</evidence>
<keyword evidence="10" id="KW-0732">Signal</keyword>
<name>A0A9N8ELS3_9STRA</name>
<feature type="transmembrane region" description="Helical" evidence="9">
    <location>
        <begin position="255"/>
        <end position="277"/>
    </location>
</feature>
<evidence type="ECO:0000256" key="9">
    <source>
        <dbReference type="SAM" id="Phobius"/>
    </source>
</evidence>
<dbReference type="SUPFAM" id="SSF53850">
    <property type="entry name" value="Periplasmic binding protein-like II"/>
    <property type="match status" value="1"/>
</dbReference>
<dbReference type="InterPro" id="IPR001320">
    <property type="entry name" value="Iontro_rcpt_C"/>
</dbReference>
<evidence type="ECO:0000259" key="11">
    <source>
        <dbReference type="Pfam" id="PF00060"/>
    </source>
</evidence>
<dbReference type="PANTHER" id="PTHR42643">
    <property type="entry name" value="IONOTROPIC RECEPTOR 20A-RELATED"/>
    <property type="match status" value="1"/>
</dbReference>
<evidence type="ECO:0000256" key="6">
    <source>
        <dbReference type="ARBA" id="ARBA00023170"/>
    </source>
</evidence>
<feature type="chain" id="PRO_5040141447" evidence="10">
    <location>
        <begin position="24"/>
        <end position="617"/>
    </location>
</feature>
<keyword evidence="7" id="KW-0325">Glycoprotein</keyword>
<evidence type="ECO:0000256" key="2">
    <source>
        <dbReference type="ARBA" id="ARBA00022475"/>
    </source>
</evidence>
<keyword evidence="4 9" id="KW-1133">Transmembrane helix</keyword>
<evidence type="ECO:0000313" key="13">
    <source>
        <dbReference type="Proteomes" id="UP001153069"/>
    </source>
</evidence>
<organism evidence="12 13">
    <name type="scientific">Seminavis robusta</name>
    <dbReference type="NCBI Taxonomy" id="568900"/>
    <lineage>
        <taxon>Eukaryota</taxon>
        <taxon>Sar</taxon>
        <taxon>Stramenopiles</taxon>
        <taxon>Ochrophyta</taxon>
        <taxon>Bacillariophyta</taxon>
        <taxon>Bacillariophyceae</taxon>
        <taxon>Bacillariophycidae</taxon>
        <taxon>Naviculales</taxon>
        <taxon>Naviculaceae</taxon>
        <taxon>Seminavis</taxon>
    </lineage>
</organism>
<dbReference type="InterPro" id="IPR052192">
    <property type="entry name" value="Insect_Ionotropic_Sensory_Rcpt"/>
</dbReference>